<dbReference type="HOGENOM" id="CLU_1604347_0_0_1"/>
<keyword evidence="1" id="KW-1133">Transmembrane helix</keyword>
<evidence type="ECO:0000313" key="4">
    <source>
        <dbReference type="Proteomes" id="UP000002320"/>
    </source>
</evidence>
<keyword evidence="1" id="KW-0812">Transmembrane</keyword>
<reference evidence="3" key="2">
    <citation type="submission" date="2021-02" db="UniProtKB">
        <authorList>
            <consortium name="EnsemblMetazoa"/>
        </authorList>
    </citation>
    <scope>IDENTIFICATION</scope>
    <source>
        <strain evidence="3">JHB</strain>
    </source>
</reference>
<dbReference type="EnsemblMetazoa" id="CPIJ018750-RA">
    <property type="protein sequence ID" value="CPIJ018750-PA"/>
    <property type="gene ID" value="CPIJ018750"/>
</dbReference>
<dbReference type="STRING" id="7176.B0XH04"/>
<organism>
    <name type="scientific">Culex quinquefasciatus</name>
    <name type="common">Southern house mosquito</name>
    <name type="synonym">Culex pungens</name>
    <dbReference type="NCBI Taxonomy" id="7176"/>
    <lineage>
        <taxon>Eukaryota</taxon>
        <taxon>Metazoa</taxon>
        <taxon>Ecdysozoa</taxon>
        <taxon>Arthropoda</taxon>
        <taxon>Hexapoda</taxon>
        <taxon>Insecta</taxon>
        <taxon>Pterygota</taxon>
        <taxon>Neoptera</taxon>
        <taxon>Endopterygota</taxon>
        <taxon>Diptera</taxon>
        <taxon>Nematocera</taxon>
        <taxon>Culicoidea</taxon>
        <taxon>Culicidae</taxon>
        <taxon>Culicinae</taxon>
        <taxon>Culicini</taxon>
        <taxon>Culex</taxon>
        <taxon>Culex</taxon>
    </lineage>
</organism>
<accession>B0XH04</accession>
<dbReference type="InParanoid" id="B0XH04"/>
<protein>
    <submittedName>
        <fullName evidence="2 3">Serrate protein</fullName>
    </submittedName>
</protein>
<dbReference type="KEGG" id="cqu:CpipJ_CPIJ018750"/>
<dbReference type="VEuPathDB" id="VectorBase:CPIJ018750"/>
<sequence>MNHWLQHGTDCPVMARLRASRLQRKFSKRPTEAAPLKSILEVEVAFGIVIVALCLGIFVALVWRQMLQRELPAVRESVQRKCEALRDAMELSLYPAPEINMITGPSTLHRSQQHFYPGGHAADFTEYKKDLDKAEAVDRNSHTLLHKTQNADVKKIATAMTVPANE</sequence>
<gene>
    <name evidence="3" type="primary">6052701</name>
    <name evidence="2" type="ORF">CpipJ_CPIJ018750</name>
</gene>
<evidence type="ECO:0000256" key="1">
    <source>
        <dbReference type="SAM" id="Phobius"/>
    </source>
</evidence>
<evidence type="ECO:0000313" key="2">
    <source>
        <dbReference type="EMBL" id="EDS27972.1"/>
    </source>
</evidence>
<keyword evidence="1" id="KW-0472">Membrane</keyword>
<proteinExistence type="predicted"/>
<dbReference type="EMBL" id="DS233083">
    <property type="protein sequence ID" value="EDS27972.1"/>
    <property type="molecule type" value="Genomic_DNA"/>
</dbReference>
<keyword evidence="4" id="KW-1185">Reference proteome</keyword>
<name>B0XH04_CULQU</name>
<dbReference type="AlphaFoldDB" id="B0XH04"/>
<dbReference type="Proteomes" id="UP000002320">
    <property type="component" value="Unassembled WGS sequence"/>
</dbReference>
<feature type="transmembrane region" description="Helical" evidence="1">
    <location>
        <begin position="44"/>
        <end position="63"/>
    </location>
</feature>
<reference evidence="2" key="1">
    <citation type="submission" date="2007-03" db="EMBL/GenBank/DDBJ databases">
        <title>Annotation of Culex pipiens quinquefasciatus.</title>
        <authorList>
            <consortium name="The Broad Institute Genome Sequencing Platform"/>
            <person name="Atkinson P.W."/>
            <person name="Hemingway J."/>
            <person name="Christensen B.M."/>
            <person name="Higgs S."/>
            <person name="Kodira C."/>
            <person name="Hannick L."/>
            <person name="Megy K."/>
            <person name="O'Leary S."/>
            <person name="Pearson M."/>
            <person name="Haas B.J."/>
            <person name="Mauceli E."/>
            <person name="Wortman J.R."/>
            <person name="Lee N.H."/>
            <person name="Guigo R."/>
            <person name="Stanke M."/>
            <person name="Alvarado L."/>
            <person name="Amedeo P."/>
            <person name="Antoine C.H."/>
            <person name="Arensburger P."/>
            <person name="Bidwell S.L."/>
            <person name="Crawford M."/>
            <person name="Camaro F."/>
            <person name="Devon K."/>
            <person name="Engels R."/>
            <person name="Hammond M."/>
            <person name="Howarth C."/>
            <person name="Koehrsen M."/>
            <person name="Lawson D."/>
            <person name="Montgomery P."/>
            <person name="Nene V."/>
            <person name="Nusbaum C."/>
            <person name="Puiu D."/>
            <person name="Romero-Severson J."/>
            <person name="Severson D.W."/>
            <person name="Shumway M."/>
            <person name="Sisk P."/>
            <person name="Stolte C."/>
            <person name="Zeng Q."/>
            <person name="Eisenstadt E."/>
            <person name="Fraser-Liggett C."/>
            <person name="Strausberg R."/>
            <person name="Galagan J."/>
            <person name="Birren B."/>
            <person name="Collins F.H."/>
        </authorList>
    </citation>
    <scope>NUCLEOTIDE SEQUENCE [LARGE SCALE GENOMIC DNA]</scope>
    <source>
        <strain evidence="2">JHB</strain>
    </source>
</reference>
<evidence type="ECO:0000313" key="3">
    <source>
        <dbReference type="EnsemblMetazoa" id="CPIJ018750-PA"/>
    </source>
</evidence>